<feature type="domain" description="RAP" evidence="3">
    <location>
        <begin position="596"/>
        <end position="650"/>
    </location>
</feature>
<dbReference type="Proteomes" id="UP001652624">
    <property type="component" value="Chromosome 5"/>
</dbReference>
<evidence type="ECO:0000259" key="3">
    <source>
        <dbReference type="SMART" id="SM00952"/>
    </source>
</evidence>
<dbReference type="InterPro" id="IPR013579">
    <property type="entry name" value="FAST_2"/>
</dbReference>
<evidence type="ECO:0000313" key="4">
    <source>
        <dbReference type="Proteomes" id="UP001652624"/>
    </source>
</evidence>
<keyword evidence="5" id="KW-0418">Kinase</keyword>
<dbReference type="GeneID" id="103111271"/>
<dbReference type="InterPro" id="IPR050870">
    <property type="entry name" value="FAST_kinase"/>
</dbReference>
<evidence type="ECO:0000313" key="5">
    <source>
        <dbReference type="RefSeq" id="XP_016042543.1"/>
    </source>
</evidence>
<gene>
    <name evidence="5" type="primary">FASTKD3</name>
</gene>
<dbReference type="GO" id="GO:0005759">
    <property type="term" value="C:mitochondrial matrix"/>
    <property type="evidence" value="ECO:0007669"/>
    <property type="project" value="TreeGrafter"/>
</dbReference>
<dbReference type="GO" id="GO:0000963">
    <property type="term" value="P:mitochondrial RNA processing"/>
    <property type="evidence" value="ECO:0007669"/>
    <property type="project" value="TreeGrafter"/>
</dbReference>
<keyword evidence="4" id="KW-1185">Reference proteome</keyword>
<reference evidence="5" key="1">
    <citation type="submission" date="2025-08" db="UniProtKB">
        <authorList>
            <consortium name="RefSeq"/>
        </authorList>
    </citation>
    <scope>IDENTIFICATION</scope>
</reference>
<dbReference type="Pfam" id="PF08368">
    <property type="entry name" value="FAST_2"/>
    <property type="match status" value="1"/>
</dbReference>
<dbReference type="GO" id="GO:0035770">
    <property type="term" value="C:ribonucleoprotein granule"/>
    <property type="evidence" value="ECO:0007669"/>
    <property type="project" value="TreeGrafter"/>
</dbReference>
<dbReference type="GO" id="GO:0044528">
    <property type="term" value="P:regulation of mitochondrial mRNA stability"/>
    <property type="evidence" value="ECO:0007669"/>
    <property type="project" value="InterPro"/>
</dbReference>
<dbReference type="InParanoid" id="A0A1S3W7S8"/>
<accession>A0A1S3W7S8</accession>
<proteinExistence type="predicted"/>
<keyword evidence="2" id="KW-0496">Mitochondrion</keyword>
<dbReference type="AlphaFoldDB" id="A0A1S3W7S8"/>
<dbReference type="OrthoDB" id="9985850at2759"/>
<evidence type="ECO:0000256" key="2">
    <source>
        <dbReference type="ARBA" id="ARBA00023128"/>
    </source>
</evidence>
<dbReference type="InterPro" id="IPR010622">
    <property type="entry name" value="FAST_Leu-rich"/>
</dbReference>
<dbReference type="CTD" id="79072"/>
<dbReference type="GO" id="GO:0003723">
    <property type="term" value="F:RNA binding"/>
    <property type="evidence" value="ECO:0007669"/>
    <property type="project" value="TreeGrafter"/>
</dbReference>
<dbReference type="FunCoup" id="A0A1S3W7S8">
    <property type="interactions" value="2148"/>
</dbReference>
<name>A0A1S3W7S8_ERIEU</name>
<dbReference type="RefSeq" id="XP_016042543.1">
    <property type="nucleotide sequence ID" value="XM_016187057.2"/>
</dbReference>
<dbReference type="InterPro" id="IPR013584">
    <property type="entry name" value="RAP"/>
</dbReference>
<sequence>MALATVWRNLCHSPNLRVRGALAALKCQPGHHVHKGVQACLCPWFCPLRPAPSQAKSLHTCCEKVPSENGNDPHPLQEPEFSQVACCDRLEGNAKIAAGAGGQLCCGRLSKFASSQEVLSFLSTLQAVPEPLATGALQRICEVESRRGDSSLPQEILDNGVFEALCLPFEQEPSSLSSAGLVSVLRALALLRVVPQGRLLPSLVAECRRRLQRDGLDVQALCVLGESLLKLQGPDCSTLELVLDELQGRSLESVAPEDLVALYRTLQECPEKAGRYQGLLDKVNTACLSVFLGLSPTSISQVLDALVVLDQSQALSLVIRLAKYARRHVPAFTGQELGKVIEALAYFGHSDRVFTEALEQRLSTASLTQDPELLCRAVQYCSRRRVLSRPILDSAAEAFVCRPHEFSPRQVAELIEPFGRLNYSPPNATALFRSLESELATRFRDFPPRALLNLLHSCSLIERHPTNLMAKIFSPYFLMQLQGEEPFVDRLSLAQLTHLLLTSFLECPFYKGPRLPPKFQVKSFLTPCCALETPMDFHLYNLVKMALIKLLGSRLYFGVRVLTPYNYTIDVELKLNEEGFILPFRVEEDIHKRVALCLDDARRFCLNSRHLLGKEAAKQRQLRLLGYHVVQARAFTSHLEKLASEPMRCKDSVPRTCCEKGSGAKPADLDRAVLSLTPRAAGQGGALISSELVFIPCQ</sequence>
<dbReference type="GO" id="GO:0016301">
    <property type="term" value="F:kinase activity"/>
    <property type="evidence" value="ECO:0007669"/>
    <property type="project" value="UniProtKB-KW"/>
</dbReference>
<organism evidence="4 5">
    <name type="scientific">Erinaceus europaeus</name>
    <name type="common">Western European hedgehog</name>
    <dbReference type="NCBI Taxonomy" id="9365"/>
    <lineage>
        <taxon>Eukaryota</taxon>
        <taxon>Metazoa</taxon>
        <taxon>Chordata</taxon>
        <taxon>Craniata</taxon>
        <taxon>Vertebrata</taxon>
        <taxon>Euteleostomi</taxon>
        <taxon>Mammalia</taxon>
        <taxon>Eutheria</taxon>
        <taxon>Laurasiatheria</taxon>
        <taxon>Eulipotyphla</taxon>
        <taxon>Erinaceidae</taxon>
        <taxon>Erinaceinae</taxon>
        <taxon>Erinaceus</taxon>
    </lineage>
</organism>
<dbReference type="Pfam" id="PF06743">
    <property type="entry name" value="FAST_1"/>
    <property type="match status" value="1"/>
</dbReference>
<dbReference type="PANTHER" id="PTHR21228">
    <property type="entry name" value="FAST LEU-RICH DOMAIN-CONTAINING"/>
    <property type="match status" value="1"/>
</dbReference>
<comment type="subcellular location">
    <subcellularLocation>
        <location evidence="1">Mitochondrion</location>
    </subcellularLocation>
</comment>
<keyword evidence="5" id="KW-0808">Transferase</keyword>
<evidence type="ECO:0000256" key="1">
    <source>
        <dbReference type="ARBA" id="ARBA00004173"/>
    </source>
</evidence>
<dbReference type="SMART" id="SM00952">
    <property type="entry name" value="RAP"/>
    <property type="match status" value="1"/>
</dbReference>
<protein>
    <submittedName>
        <fullName evidence="5">FAST kinase domain-containing protein 3, mitochondrial isoform X1</fullName>
    </submittedName>
</protein>
<dbReference type="PANTHER" id="PTHR21228:SF9">
    <property type="entry name" value="FAST KINASE DOMAIN-CONTAINING PROTEIN 3, MITOCHONDRIAL"/>
    <property type="match status" value="1"/>
</dbReference>